<accession>F7NKC5</accession>
<dbReference type="CDD" id="cd19481">
    <property type="entry name" value="RecA-like_protease"/>
    <property type="match status" value="1"/>
</dbReference>
<dbReference type="EMBL" id="AFGF01000107">
    <property type="protein sequence ID" value="EGO63566.1"/>
    <property type="molecule type" value="Genomic_DNA"/>
</dbReference>
<dbReference type="SUPFAM" id="SSF52540">
    <property type="entry name" value="P-loop containing nucleoside triphosphate hydrolases"/>
    <property type="match status" value="1"/>
</dbReference>
<dbReference type="STRING" id="1009370.ALO_12691"/>
<dbReference type="GO" id="GO:0016887">
    <property type="term" value="F:ATP hydrolysis activity"/>
    <property type="evidence" value="ECO:0007669"/>
    <property type="project" value="InterPro"/>
</dbReference>
<dbReference type="PANTHER" id="PTHR23077">
    <property type="entry name" value="AAA-FAMILY ATPASE"/>
    <property type="match status" value="1"/>
</dbReference>
<dbReference type="SMART" id="SM00382">
    <property type="entry name" value="AAA"/>
    <property type="match status" value="1"/>
</dbReference>
<dbReference type="InterPro" id="IPR050168">
    <property type="entry name" value="AAA_ATPase_domain"/>
</dbReference>
<reference evidence="2 3" key="1">
    <citation type="journal article" date="2011" name="EMBO J.">
        <title>Structural diversity of bacterial flagellar motors.</title>
        <authorList>
            <person name="Chen S."/>
            <person name="Beeby M."/>
            <person name="Murphy G.E."/>
            <person name="Leadbetter J.R."/>
            <person name="Hendrixson D.R."/>
            <person name="Briegel A."/>
            <person name="Li Z."/>
            <person name="Shi J."/>
            <person name="Tocheva E.I."/>
            <person name="Muller A."/>
            <person name="Dobro M.J."/>
            <person name="Jensen G.J."/>
        </authorList>
    </citation>
    <scope>NUCLEOTIDE SEQUENCE [LARGE SCALE GENOMIC DNA]</scope>
    <source>
        <strain evidence="2 3">DSM 6540</strain>
    </source>
</reference>
<evidence type="ECO:0000313" key="2">
    <source>
        <dbReference type="EMBL" id="EGO63566.1"/>
    </source>
</evidence>
<feature type="domain" description="AAA+ ATPase" evidence="1">
    <location>
        <begin position="112"/>
        <end position="246"/>
    </location>
</feature>
<evidence type="ECO:0000313" key="3">
    <source>
        <dbReference type="Proteomes" id="UP000003240"/>
    </source>
</evidence>
<dbReference type="AlphaFoldDB" id="F7NKC5"/>
<dbReference type="eggNOG" id="COG0464">
    <property type="taxonomic scope" value="Bacteria"/>
</dbReference>
<dbReference type="RefSeq" id="WP_004096217.1">
    <property type="nucleotide sequence ID" value="NZ_AFGF01000107.1"/>
</dbReference>
<sequence length="307" mass="34406">MPKIDDVYWLIRAIGDRDYSNARRQIVAMIANEKSNGRDKAVAQLEQALKSWGDNNAKLVELPQNIKSMLYQPECQKDLPQMFLVDEVLAAVNDFMNERDFAENLREAGLLTRNRILLAGPPGNGKTTLAGVIGKELNLPVHILKLSGVVDSYLGSTSKNINAIFEYAYGNRCVLFLDELDAIGKARSGAVSGTGKEYSLTLNTMLTCLDRLPASAVLIGATNMPKLLDPALIRRFELKLWLDNPKAEAIEQYITDYMEKHTVYFDRSHNLIGQPWSKVEEWCIEKHRNVILGRDGGCTTNWIGGYE</sequence>
<dbReference type="Proteomes" id="UP000003240">
    <property type="component" value="Unassembled WGS sequence"/>
</dbReference>
<dbReference type="OrthoDB" id="9806903at2"/>
<keyword evidence="3" id="KW-1185">Reference proteome</keyword>
<protein>
    <submittedName>
        <fullName evidence="2">ATPase AAA</fullName>
    </submittedName>
</protein>
<proteinExistence type="predicted"/>
<comment type="caution">
    <text evidence="2">The sequence shown here is derived from an EMBL/GenBank/DDBJ whole genome shotgun (WGS) entry which is preliminary data.</text>
</comment>
<organism evidence="2 3">
    <name type="scientific">Acetonema longum DSM 6540</name>
    <dbReference type="NCBI Taxonomy" id="1009370"/>
    <lineage>
        <taxon>Bacteria</taxon>
        <taxon>Bacillati</taxon>
        <taxon>Bacillota</taxon>
        <taxon>Negativicutes</taxon>
        <taxon>Acetonemataceae</taxon>
        <taxon>Acetonema</taxon>
    </lineage>
</organism>
<evidence type="ECO:0000259" key="1">
    <source>
        <dbReference type="SMART" id="SM00382"/>
    </source>
</evidence>
<dbReference type="Pfam" id="PF00004">
    <property type="entry name" value="AAA"/>
    <property type="match status" value="1"/>
</dbReference>
<dbReference type="Gene3D" id="3.40.50.300">
    <property type="entry name" value="P-loop containing nucleotide triphosphate hydrolases"/>
    <property type="match status" value="1"/>
</dbReference>
<dbReference type="PANTHER" id="PTHR23077:SF198">
    <property type="entry name" value="ATP-DEPENDENT ZINC METALLOPROTEASE FTSH"/>
    <property type="match status" value="1"/>
</dbReference>
<dbReference type="GO" id="GO:0005524">
    <property type="term" value="F:ATP binding"/>
    <property type="evidence" value="ECO:0007669"/>
    <property type="project" value="InterPro"/>
</dbReference>
<dbReference type="InterPro" id="IPR027417">
    <property type="entry name" value="P-loop_NTPase"/>
</dbReference>
<dbReference type="InterPro" id="IPR003593">
    <property type="entry name" value="AAA+_ATPase"/>
</dbReference>
<name>F7NKC5_9FIRM</name>
<gene>
    <name evidence="2" type="ORF">ALO_12691</name>
</gene>
<dbReference type="InterPro" id="IPR003959">
    <property type="entry name" value="ATPase_AAA_core"/>
</dbReference>